<feature type="transmembrane region" description="Helical" evidence="1">
    <location>
        <begin position="122"/>
        <end position="143"/>
    </location>
</feature>
<evidence type="ECO:0008006" key="4">
    <source>
        <dbReference type="Google" id="ProtNLM"/>
    </source>
</evidence>
<dbReference type="Proteomes" id="UP000683925">
    <property type="component" value="Unassembled WGS sequence"/>
</dbReference>
<protein>
    <recommendedName>
        <fullName evidence="4">Transmembrane protein</fullName>
    </recommendedName>
</protein>
<dbReference type="AlphaFoldDB" id="A0A8S1RXU3"/>
<dbReference type="EMBL" id="CAJJDP010000001">
    <property type="protein sequence ID" value="CAD8132227.1"/>
    <property type="molecule type" value="Genomic_DNA"/>
</dbReference>
<proteinExistence type="predicted"/>
<evidence type="ECO:0000313" key="2">
    <source>
        <dbReference type="EMBL" id="CAD8132227.1"/>
    </source>
</evidence>
<keyword evidence="3" id="KW-1185">Reference proteome</keyword>
<gene>
    <name evidence="2" type="ORF">POCTA_138.1.T0030327</name>
</gene>
<keyword evidence="1" id="KW-1133">Transmembrane helix</keyword>
<name>A0A8S1RXU3_PAROT</name>
<evidence type="ECO:0000256" key="1">
    <source>
        <dbReference type="SAM" id="Phobius"/>
    </source>
</evidence>
<accession>A0A8S1RXU3</accession>
<reference evidence="2" key="1">
    <citation type="submission" date="2021-01" db="EMBL/GenBank/DDBJ databases">
        <authorList>
            <consortium name="Genoscope - CEA"/>
            <person name="William W."/>
        </authorList>
    </citation>
    <scope>NUCLEOTIDE SEQUENCE</scope>
</reference>
<keyword evidence="1" id="KW-0812">Transmembrane</keyword>
<organism evidence="2 3">
    <name type="scientific">Paramecium octaurelia</name>
    <dbReference type="NCBI Taxonomy" id="43137"/>
    <lineage>
        <taxon>Eukaryota</taxon>
        <taxon>Sar</taxon>
        <taxon>Alveolata</taxon>
        <taxon>Ciliophora</taxon>
        <taxon>Intramacronucleata</taxon>
        <taxon>Oligohymenophorea</taxon>
        <taxon>Peniculida</taxon>
        <taxon>Parameciidae</taxon>
        <taxon>Paramecium</taxon>
    </lineage>
</organism>
<evidence type="ECO:0000313" key="3">
    <source>
        <dbReference type="Proteomes" id="UP000683925"/>
    </source>
</evidence>
<comment type="caution">
    <text evidence="2">The sequence shown here is derived from an EMBL/GenBank/DDBJ whole genome shotgun (WGS) entry which is preliminary data.</text>
</comment>
<sequence length="158" mass="18551">MSMLSTGNSVPDLIVLILFLKKDQKKYQIAFVDSHFFFIVGIQVIQIRLAKKVQIKYLLRHCKIIKYKNVQIAKQLSWIIILRKRSVLISQNFNMDQSNTETLNLYTTITNIGNCSNSNACFWTWILAIKYLLSLQILLKMLLDFMQLKLTQYQLLIM</sequence>
<keyword evidence="1" id="KW-0472">Membrane</keyword>